<feature type="chain" id="PRO_5046755112" description="Outer membrane beta-barrel protein" evidence="1">
    <location>
        <begin position="18"/>
        <end position="247"/>
    </location>
</feature>
<dbReference type="RefSeq" id="WP_381520726.1">
    <property type="nucleotide sequence ID" value="NZ_JBHULN010000003.1"/>
</dbReference>
<gene>
    <name evidence="2" type="ORF">ACFSUS_06405</name>
</gene>
<sequence>MKRFLLLFLLTSYPGLSQTTDSTAIGTLPPKSDFKYGLMAELGLTFTSTSLPQIRSFFRSNEIEPAGHLDPLINFGVGGRYQRLKLMIQTGFRFGFTALPREESALVAKKVNVGYTGALLGYDVVNSRNRRLYINAGIGGVAYEYSVYRRTNQVVPFQSVLQYNQAGNIPSLRLTNNFWDVNIEYSQREKRKQSIEHVLRLGYRRGIRANAWDSDAFQLTGAPTDRISQFYFQGTYYFSSNYRKLGK</sequence>
<name>A0ABW5M127_9BACT</name>
<evidence type="ECO:0000313" key="2">
    <source>
        <dbReference type="EMBL" id="MFD2570259.1"/>
    </source>
</evidence>
<protein>
    <recommendedName>
        <fullName evidence="4">Outer membrane beta-barrel protein</fullName>
    </recommendedName>
</protein>
<accession>A0ABW5M127</accession>
<reference evidence="3" key="1">
    <citation type="journal article" date="2019" name="Int. J. Syst. Evol. Microbiol.">
        <title>The Global Catalogue of Microorganisms (GCM) 10K type strain sequencing project: providing services to taxonomists for standard genome sequencing and annotation.</title>
        <authorList>
            <consortium name="The Broad Institute Genomics Platform"/>
            <consortium name="The Broad Institute Genome Sequencing Center for Infectious Disease"/>
            <person name="Wu L."/>
            <person name="Ma J."/>
        </authorList>
    </citation>
    <scope>NUCLEOTIDE SEQUENCE [LARGE SCALE GENOMIC DNA]</scope>
    <source>
        <strain evidence="3">KCTC 42805</strain>
    </source>
</reference>
<dbReference type="Proteomes" id="UP001597469">
    <property type="component" value="Unassembled WGS sequence"/>
</dbReference>
<keyword evidence="3" id="KW-1185">Reference proteome</keyword>
<proteinExistence type="predicted"/>
<dbReference type="EMBL" id="JBHULN010000003">
    <property type="protein sequence ID" value="MFD2570259.1"/>
    <property type="molecule type" value="Genomic_DNA"/>
</dbReference>
<comment type="caution">
    <text evidence="2">The sequence shown here is derived from an EMBL/GenBank/DDBJ whole genome shotgun (WGS) entry which is preliminary data.</text>
</comment>
<evidence type="ECO:0000313" key="3">
    <source>
        <dbReference type="Proteomes" id="UP001597469"/>
    </source>
</evidence>
<organism evidence="2 3">
    <name type="scientific">Spirosoma soli</name>
    <dbReference type="NCBI Taxonomy" id="1770529"/>
    <lineage>
        <taxon>Bacteria</taxon>
        <taxon>Pseudomonadati</taxon>
        <taxon>Bacteroidota</taxon>
        <taxon>Cytophagia</taxon>
        <taxon>Cytophagales</taxon>
        <taxon>Cytophagaceae</taxon>
        <taxon>Spirosoma</taxon>
    </lineage>
</organism>
<feature type="signal peptide" evidence="1">
    <location>
        <begin position="1"/>
        <end position="17"/>
    </location>
</feature>
<evidence type="ECO:0000256" key="1">
    <source>
        <dbReference type="SAM" id="SignalP"/>
    </source>
</evidence>
<keyword evidence="1" id="KW-0732">Signal</keyword>
<evidence type="ECO:0008006" key="4">
    <source>
        <dbReference type="Google" id="ProtNLM"/>
    </source>
</evidence>